<dbReference type="InterPro" id="IPR007462">
    <property type="entry name" value="COV1-like"/>
</dbReference>
<proteinExistence type="predicted"/>
<protein>
    <recommendedName>
        <fullName evidence="4">DUF502 domain-containing protein</fullName>
    </recommendedName>
</protein>
<feature type="transmembrane region" description="Helical" evidence="1">
    <location>
        <begin position="7"/>
        <end position="29"/>
    </location>
</feature>
<accession>A0A0H5DU91</accession>
<feature type="transmembrane region" description="Helical" evidence="1">
    <location>
        <begin position="66"/>
        <end position="92"/>
    </location>
</feature>
<evidence type="ECO:0000313" key="2">
    <source>
        <dbReference type="EMBL" id="CRX39489.1"/>
    </source>
</evidence>
<dbReference type="EMBL" id="CWGJ01000028">
    <property type="protein sequence ID" value="CRX39489.1"/>
    <property type="molecule type" value="Genomic_DNA"/>
</dbReference>
<dbReference type="PANTHER" id="PTHR31876:SF26">
    <property type="entry name" value="PROTEIN LIKE COV 2"/>
    <property type="match status" value="1"/>
</dbReference>
<keyword evidence="3" id="KW-1185">Reference proteome</keyword>
<keyword evidence="1" id="KW-0812">Transmembrane</keyword>
<dbReference type="OrthoDB" id="9780267at2"/>
<evidence type="ECO:0008006" key="4">
    <source>
        <dbReference type="Google" id="ProtNLM"/>
    </source>
</evidence>
<keyword evidence="1" id="KW-1133">Transmembrane helix</keyword>
<sequence>MKRNFITGLIILLPVAMTVWIVSLLLSWLTAPFSGPVLSVFAKWRILEAGFLFIPGETLQLLLSKLLIVSSLVLITLLLGFVASRFFIHFLLSRWDAIIKKIPFISTVYKTSQDVIHTVLKQDSNSFKQVVIVPFPNPTSHAVGFVTKEKMENVPGKEGKTMVGVFVPTTPNPTSGFIVLYDVSEVTYIDMKVEDALKYVISCGAIMNEPFRPLNASEVSNT</sequence>
<dbReference type="Proteomes" id="UP000220251">
    <property type="component" value="Unassembled WGS sequence"/>
</dbReference>
<dbReference type="PANTHER" id="PTHR31876">
    <property type="entry name" value="COV-LIKE PROTEIN 1"/>
    <property type="match status" value="1"/>
</dbReference>
<evidence type="ECO:0000313" key="3">
    <source>
        <dbReference type="Proteomes" id="UP000220251"/>
    </source>
</evidence>
<reference evidence="3" key="1">
    <citation type="submission" date="2015-06" db="EMBL/GenBank/DDBJ databases">
        <authorList>
            <person name="Bertelli C."/>
        </authorList>
    </citation>
    <scope>NUCLEOTIDE SEQUENCE [LARGE SCALE GENOMIC DNA]</scope>
    <source>
        <strain evidence="3">CRIB-30</strain>
    </source>
</reference>
<name>A0A0H5DU91_9BACT</name>
<keyword evidence="1" id="KW-0472">Membrane</keyword>
<dbReference type="Pfam" id="PF04367">
    <property type="entry name" value="DUF502"/>
    <property type="match status" value="1"/>
</dbReference>
<dbReference type="RefSeq" id="WP_098039355.1">
    <property type="nucleotide sequence ID" value="NZ_CWGJ01000028.1"/>
</dbReference>
<dbReference type="AlphaFoldDB" id="A0A0H5DU91"/>
<organism evidence="2 3">
    <name type="scientific">Estrella lausannensis</name>
    <dbReference type="NCBI Taxonomy" id="483423"/>
    <lineage>
        <taxon>Bacteria</taxon>
        <taxon>Pseudomonadati</taxon>
        <taxon>Chlamydiota</taxon>
        <taxon>Chlamydiia</taxon>
        <taxon>Parachlamydiales</taxon>
        <taxon>Candidatus Criblamydiaceae</taxon>
        <taxon>Estrella</taxon>
    </lineage>
</organism>
<gene>
    <name evidence="2" type="ORF">ELAC_2169</name>
</gene>
<evidence type="ECO:0000256" key="1">
    <source>
        <dbReference type="SAM" id="Phobius"/>
    </source>
</evidence>